<keyword evidence="2" id="KW-1185">Reference proteome</keyword>
<evidence type="ECO:0000313" key="1">
    <source>
        <dbReference type="EMBL" id="KAH7149066.1"/>
    </source>
</evidence>
<dbReference type="AlphaFoldDB" id="A0A9P9EZG7"/>
<gene>
    <name evidence="1" type="ORF">B0J13DRAFT_296508</name>
</gene>
<sequence length="205" mass="22261">MRCFRGSVTCPTPTSSPGRRDGLNVDLSSFVASPGGSSITACGLPPPCQSDQSISSDILAGTVQHLQHVYSMLGLGRMRCRHTAPAPSPQTCPAAWIALSARSCRDPMEKFDSNGHCRVGSRRRYKRRKKRAQFHSGEQDEPAARVLTRFADSPHLFLLLRMAAYTATRNMPIAHVHSRVSHAIFAVGHGLGLMASSGLPTYPHL</sequence>
<reference evidence="1" key="1">
    <citation type="journal article" date="2021" name="Nat. Commun.">
        <title>Genetic determinants of endophytism in the Arabidopsis root mycobiome.</title>
        <authorList>
            <person name="Mesny F."/>
            <person name="Miyauchi S."/>
            <person name="Thiergart T."/>
            <person name="Pickel B."/>
            <person name="Atanasova L."/>
            <person name="Karlsson M."/>
            <person name="Huettel B."/>
            <person name="Barry K.W."/>
            <person name="Haridas S."/>
            <person name="Chen C."/>
            <person name="Bauer D."/>
            <person name="Andreopoulos W."/>
            <person name="Pangilinan J."/>
            <person name="LaButti K."/>
            <person name="Riley R."/>
            <person name="Lipzen A."/>
            <person name="Clum A."/>
            <person name="Drula E."/>
            <person name="Henrissat B."/>
            <person name="Kohler A."/>
            <person name="Grigoriev I.V."/>
            <person name="Martin F.M."/>
            <person name="Hacquard S."/>
        </authorList>
    </citation>
    <scope>NUCLEOTIDE SEQUENCE</scope>
    <source>
        <strain evidence="1">MPI-CAGE-AT-0021</strain>
    </source>
</reference>
<comment type="caution">
    <text evidence="1">The sequence shown here is derived from an EMBL/GenBank/DDBJ whole genome shotgun (WGS) entry which is preliminary data.</text>
</comment>
<proteinExistence type="predicted"/>
<evidence type="ECO:0000313" key="2">
    <source>
        <dbReference type="Proteomes" id="UP000717696"/>
    </source>
</evidence>
<name>A0A9P9EZG7_9HYPO</name>
<dbReference type="EMBL" id="JAGMUU010000007">
    <property type="protein sequence ID" value="KAH7149066.1"/>
    <property type="molecule type" value="Genomic_DNA"/>
</dbReference>
<dbReference type="OrthoDB" id="10660872at2759"/>
<protein>
    <submittedName>
        <fullName evidence="1">Uncharacterized protein</fullName>
    </submittedName>
</protein>
<organism evidence="1 2">
    <name type="scientific">Dactylonectria estremocensis</name>
    <dbReference type="NCBI Taxonomy" id="1079267"/>
    <lineage>
        <taxon>Eukaryota</taxon>
        <taxon>Fungi</taxon>
        <taxon>Dikarya</taxon>
        <taxon>Ascomycota</taxon>
        <taxon>Pezizomycotina</taxon>
        <taxon>Sordariomycetes</taxon>
        <taxon>Hypocreomycetidae</taxon>
        <taxon>Hypocreales</taxon>
        <taxon>Nectriaceae</taxon>
        <taxon>Dactylonectria</taxon>
    </lineage>
</organism>
<accession>A0A9P9EZG7</accession>
<dbReference type="Proteomes" id="UP000717696">
    <property type="component" value="Unassembled WGS sequence"/>
</dbReference>